<dbReference type="InterPro" id="IPR001638">
    <property type="entry name" value="Solute-binding_3/MltF_N"/>
</dbReference>
<evidence type="ECO:0000256" key="1">
    <source>
        <dbReference type="ARBA" id="ARBA00004418"/>
    </source>
</evidence>
<evidence type="ECO:0000256" key="2">
    <source>
        <dbReference type="ARBA" id="ARBA00010742"/>
    </source>
</evidence>
<keyword evidence="6" id="KW-1185">Reference proteome</keyword>
<dbReference type="Proteomes" id="UP000043763">
    <property type="component" value="Unassembled WGS sequence"/>
</dbReference>
<dbReference type="SUPFAM" id="SSF53850">
    <property type="entry name" value="Periplasmic binding protein-like II"/>
    <property type="match status" value="1"/>
</dbReference>
<feature type="domain" description="Solute-binding protein family 3/N-terminal" evidence="4">
    <location>
        <begin position="38"/>
        <end position="256"/>
    </location>
</feature>
<protein>
    <submittedName>
        <fullName evidence="5">Nitrate ABC transporter</fullName>
    </submittedName>
</protein>
<evidence type="ECO:0000259" key="4">
    <source>
        <dbReference type="SMART" id="SM00062"/>
    </source>
</evidence>
<proteinExistence type="inferred from homology"/>
<dbReference type="SMART" id="SM00062">
    <property type="entry name" value="PBPb"/>
    <property type="match status" value="1"/>
</dbReference>
<keyword evidence="3" id="KW-0732">Signal</keyword>
<dbReference type="PANTHER" id="PTHR30024:SF47">
    <property type="entry name" value="TAURINE-BINDING PERIPLASMIC PROTEIN"/>
    <property type="match status" value="1"/>
</dbReference>
<organism evidence="5 6">
    <name type="scientific">Brachyspira suanatina</name>
    <dbReference type="NCBI Taxonomy" id="381802"/>
    <lineage>
        <taxon>Bacteria</taxon>
        <taxon>Pseudomonadati</taxon>
        <taxon>Spirochaetota</taxon>
        <taxon>Spirochaetia</taxon>
        <taxon>Brachyspirales</taxon>
        <taxon>Brachyspiraceae</taxon>
        <taxon>Brachyspira</taxon>
    </lineage>
</organism>
<name>A0A0G4K6V0_9SPIR</name>
<dbReference type="RefSeq" id="WP_048594475.1">
    <property type="nucleotide sequence ID" value="NZ_CVLB01000001.1"/>
</dbReference>
<comment type="similarity">
    <text evidence="2">Belongs to the bacterial solute-binding protein SsuA/TauA family.</text>
</comment>
<dbReference type="OrthoDB" id="9815602at2"/>
<reference evidence="6" key="1">
    <citation type="submission" date="2015-04" db="EMBL/GenBank/DDBJ databases">
        <authorList>
            <person name="Mushtaq Mamoona"/>
        </authorList>
    </citation>
    <scope>NUCLEOTIDE SEQUENCE [LARGE SCALE GENOMIC DNA]</scope>
    <source>
        <strain evidence="6">AN4859/03</strain>
    </source>
</reference>
<dbReference type="Pfam" id="PF09084">
    <property type="entry name" value="NMT1"/>
    <property type="match status" value="1"/>
</dbReference>
<dbReference type="InterPro" id="IPR015168">
    <property type="entry name" value="SsuA/THI5"/>
</dbReference>
<dbReference type="EMBL" id="CVLB01000001">
    <property type="protein sequence ID" value="CRF33268.1"/>
    <property type="molecule type" value="Genomic_DNA"/>
</dbReference>
<dbReference type="Gene3D" id="3.40.190.10">
    <property type="entry name" value="Periplasmic binding protein-like II"/>
    <property type="match status" value="2"/>
</dbReference>
<dbReference type="PROSITE" id="PS51257">
    <property type="entry name" value="PROKAR_LIPOPROTEIN"/>
    <property type="match status" value="1"/>
</dbReference>
<sequence length="337" mass="36559">MKKTILVSILSIVLISLIISCSKENKQSVSLSNDTADKIRVAYLADFAGTSAAAIAQEKGFFKEENLDVELVKFLNGPSEVAAMLSGDIQFAYIGHGAHSLAIQGKVNVLFPNGLSKSEQIIVGKWANVSDLAGLKGKTVGTQLGTSGDIVLDIALRKVGLSKKDVNVVNMDVSGIVSSMIGKKVDAVSVWAPYTFEISKQLGDEAIVIASITNYLDEAVFPSSWIVTPGYQKNNSDIVNRFSKAIFKAMDYRTDNMDEAVEIVAKLNGTPADSVALEKETAIWLNSSDIKNAYMDGTAAKWYEAQQKIFLNSEVVTEVVDVNNYVQINYIIENVLK</sequence>
<evidence type="ECO:0000256" key="3">
    <source>
        <dbReference type="ARBA" id="ARBA00022729"/>
    </source>
</evidence>
<comment type="subcellular location">
    <subcellularLocation>
        <location evidence="1">Periplasm</location>
    </subcellularLocation>
</comment>
<dbReference type="GO" id="GO:0042597">
    <property type="term" value="C:periplasmic space"/>
    <property type="evidence" value="ECO:0007669"/>
    <property type="project" value="UniProtKB-SubCell"/>
</dbReference>
<evidence type="ECO:0000313" key="6">
    <source>
        <dbReference type="Proteomes" id="UP000043763"/>
    </source>
</evidence>
<gene>
    <name evidence="5" type="ORF">BRSU_1335</name>
</gene>
<evidence type="ECO:0000313" key="5">
    <source>
        <dbReference type="EMBL" id="CRF33268.1"/>
    </source>
</evidence>
<dbReference type="PANTHER" id="PTHR30024">
    <property type="entry name" value="ALIPHATIC SULFONATES-BINDING PROTEIN-RELATED"/>
    <property type="match status" value="1"/>
</dbReference>
<dbReference type="AlphaFoldDB" id="A0A0G4K6V0"/>
<accession>A0A0G4K6V0</accession>